<dbReference type="Pfam" id="PF13671">
    <property type="entry name" value="AAA_33"/>
    <property type="match status" value="1"/>
</dbReference>
<dbReference type="OrthoDB" id="9791543at2"/>
<dbReference type="PANTHER" id="PTHR39206">
    <property type="entry name" value="SLL8004 PROTEIN"/>
    <property type="match status" value="1"/>
</dbReference>
<name>A0A2T1BWL3_9CYAN</name>
<dbReference type="EMBL" id="PVWJ01000223">
    <property type="protein sequence ID" value="PSB00409.1"/>
    <property type="molecule type" value="Genomic_DNA"/>
</dbReference>
<gene>
    <name evidence="1" type="ORF">C7B64_23665</name>
</gene>
<evidence type="ECO:0000313" key="2">
    <source>
        <dbReference type="Proteomes" id="UP000238762"/>
    </source>
</evidence>
<reference evidence="1 2" key="2">
    <citation type="submission" date="2018-03" db="EMBL/GenBank/DDBJ databases">
        <title>The ancient ancestry and fast evolution of plastids.</title>
        <authorList>
            <person name="Moore K.R."/>
            <person name="Magnabosco C."/>
            <person name="Momper L."/>
            <person name="Gold D.A."/>
            <person name="Bosak T."/>
            <person name="Fournier G.P."/>
        </authorList>
    </citation>
    <scope>NUCLEOTIDE SEQUENCE [LARGE SCALE GENOMIC DNA]</scope>
    <source>
        <strain evidence="1 2">CCAP 1448/3</strain>
    </source>
</reference>
<evidence type="ECO:0000313" key="1">
    <source>
        <dbReference type="EMBL" id="PSB00409.1"/>
    </source>
</evidence>
<accession>A0A2T1BWL3</accession>
<dbReference type="AlphaFoldDB" id="A0A2T1BWL3"/>
<dbReference type="Gene3D" id="3.40.50.300">
    <property type="entry name" value="P-loop containing nucleotide triphosphate hydrolases"/>
    <property type="match status" value="1"/>
</dbReference>
<reference evidence="1 2" key="1">
    <citation type="submission" date="2018-02" db="EMBL/GenBank/DDBJ databases">
        <authorList>
            <person name="Cohen D.B."/>
            <person name="Kent A.D."/>
        </authorList>
    </citation>
    <scope>NUCLEOTIDE SEQUENCE [LARGE SCALE GENOMIC DNA]</scope>
    <source>
        <strain evidence="1 2">CCAP 1448/3</strain>
    </source>
</reference>
<dbReference type="PANTHER" id="PTHR39206:SF1">
    <property type="entry name" value="SLL8004 PROTEIN"/>
    <property type="match status" value="1"/>
</dbReference>
<organism evidence="1 2">
    <name type="scientific">Merismopedia glauca CCAP 1448/3</name>
    <dbReference type="NCBI Taxonomy" id="1296344"/>
    <lineage>
        <taxon>Bacteria</taxon>
        <taxon>Bacillati</taxon>
        <taxon>Cyanobacteriota</taxon>
        <taxon>Cyanophyceae</taxon>
        <taxon>Synechococcales</taxon>
        <taxon>Merismopediaceae</taxon>
        <taxon>Merismopedia</taxon>
    </lineage>
</organism>
<dbReference type="Proteomes" id="UP000238762">
    <property type="component" value="Unassembled WGS sequence"/>
</dbReference>
<dbReference type="SUPFAM" id="SSF52540">
    <property type="entry name" value="P-loop containing nucleoside triphosphate hydrolases"/>
    <property type="match status" value="1"/>
</dbReference>
<comment type="caution">
    <text evidence="1">The sequence shown here is derived from an EMBL/GenBank/DDBJ whole genome shotgun (WGS) entry which is preliminary data.</text>
</comment>
<keyword evidence="2" id="KW-1185">Reference proteome</keyword>
<dbReference type="RefSeq" id="WP_106292026.1">
    <property type="nucleotide sequence ID" value="NZ_CAWNTC010000049.1"/>
</dbReference>
<protein>
    <submittedName>
        <fullName evidence="1">Uncharacterized protein</fullName>
    </submittedName>
</protein>
<proteinExistence type="predicted"/>
<dbReference type="InterPro" id="IPR027417">
    <property type="entry name" value="P-loop_NTPase"/>
</dbReference>
<sequence>MPPELIMFAGPNGSGKSTVTNSYRSQPGFPEIYVNPDEIALTLPGTSMEKAYRAAQIADSQREECIKRRHSFAFETVASHPSKYLFLQKAREAGYETSLIFISTSDPQYNVSRVKQRVASGGHDVPEDKIVSRYYRSLQLLALGAEIASNTIVIDNTGLPLIMATASQGKIIALDSKAPDWVTNYFVEPLARRSQERREIESIAANLSLRVGKANLSGSHSGEIVGLTQNYALQRISDERSLIHELVAIGDSIRLGEYTNISYQDGAGTAIRAITPDISIMPDLSRLDSEQDLDR</sequence>